<feature type="domain" description="CRAL-TRIO" evidence="2">
    <location>
        <begin position="72"/>
        <end position="234"/>
    </location>
</feature>
<accession>A0A482WFB9</accession>
<dbReference type="EMBL" id="QKKF02037417">
    <property type="protein sequence ID" value="RZF32235.1"/>
    <property type="molecule type" value="Genomic_DNA"/>
</dbReference>
<dbReference type="Proteomes" id="UP000291343">
    <property type="component" value="Unassembled WGS sequence"/>
</dbReference>
<dbReference type="PANTHER" id="PTHR10174">
    <property type="entry name" value="ALPHA-TOCOPHEROL TRANSFER PROTEIN-RELATED"/>
    <property type="match status" value="1"/>
</dbReference>
<dbReference type="Gene3D" id="3.40.525.10">
    <property type="entry name" value="CRAL-TRIO lipid binding domain"/>
    <property type="match status" value="1"/>
</dbReference>
<proteinExistence type="predicted"/>
<gene>
    <name evidence="3" type="ORF">LSTR_LSTR011507</name>
</gene>
<keyword evidence="4" id="KW-1185">Reference proteome</keyword>
<sequence length="291" mass="33933">MSTEMPKGHSEELRDWLATQPHLPPISDQMLRVFHHSCFFDLAKTKDCIDTYYSLRSSLPEIFANRDVSKKEIQTTVGNISNVIIPKKTPDGYQVIFQKIQSTDYSIYNFDEACKLFVMCMDAVIRDEGPLPGYMILLDYKNVRLGHLAKTNMSTLKKMFKYIQEAAPVRLKSIHMINMNYFIEKVMSFVKPFMNKELYNLIHFYPEGELEKVHKFIPPECLPADYGGSLETTHYYKEQFIFKMKELTDIMQKEELAATVKENLRPKKQKKKKDDKKDQDAGISLKSLEID</sequence>
<dbReference type="CDD" id="cd00170">
    <property type="entry name" value="SEC14"/>
    <property type="match status" value="1"/>
</dbReference>
<evidence type="ECO:0000259" key="2">
    <source>
        <dbReference type="PROSITE" id="PS50191"/>
    </source>
</evidence>
<evidence type="ECO:0000256" key="1">
    <source>
        <dbReference type="SAM" id="MobiDB-lite"/>
    </source>
</evidence>
<dbReference type="InterPro" id="IPR036865">
    <property type="entry name" value="CRAL-TRIO_dom_sf"/>
</dbReference>
<evidence type="ECO:0000313" key="3">
    <source>
        <dbReference type="EMBL" id="RZF32235.1"/>
    </source>
</evidence>
<dbReference type="SMR" id="A0A482WFB9"/>
<dbReference type="GO" id="GO:0016020">
    <property type="term" value="C:membrane"/>
    <property type="evidence" value="ECO:0007669"/>
    <property type="project" value="TreeGrafter"/>
</dbReference>
<dbReference type="AlphaFoldDB" id="A0A482WFB9"/>
<dbReference type="PRINTS" id="PR00180">
    <property type="entry name" value="CRETINALDHBP"/>
</dbReference>
<dbReference type="InterPro" id="IPR036273">
    <property type="entry name" value="CRAL/TRIO_N_dom_sf"/>
</dbReference>
<dbReference type="SUPFAM" id="SSF46938">
    <property type="entry name" value="CRAL/TRIO N-terminal domain"/>
    <property type="match status" value="1"/>
</dbReference>
<dbReference type="GO" id="GO:1902936">
    <property type="term" value="F:phosphatidylinositol bisphosphate binding"/>
    <property type="evidence" value="ECO:0007669"/>
    <property type="project" value="TreeGrafter"/>
</dbReference>
<dbReference type="Pfam" id="PF00650">
    <property type="entry name" value="CRAL_TRIO"/>
    <property type="match status" value="1"/>
</dbReference>
<dbReference type="OrthoDB" id="6736570at2759"/>
<evidence type="ECO:0000313" key="4">
    <source>
        <dbReference type="Proteomes" id="UP000291343"/>
    </source>
</evidence>
<name>A0A482WFB9_LAOST</name>
<dbReference type="InterPro" id="IPR001251">
    <property type="entry name" value="CRAL-TRIO_dom"/>
</dbReference>
<feature type="region of interest" description="Disordered" evidence="1">
    <location>
        <begin position="261"/>
        <end position="291"/>
    </location>
</feature>
<comment type="caution">
    <text evidence="3">The sequence shown here is derived from an EMBL/GenBank/DDBJ whole genome shotgun (WGS) entry which is preliminary data.</text>
</comment>
<organism evidence="3 4">
    <name type="scientific">Laodelphax striatellus</name>
    <name type="common">Small brown planthopper</name>
    <name type="synonym">Delphax striatella</name>
    <dbReference type="NCBI Taxonomy" id="195883"/>
    <lineage>
        <taxon>Eukaryota</taxon>
        <taxon>Metazoa</taxon>
        <taxon>Ecdysozoa</taxon>
        <taxon>Arthropoda</taxon>
        <taxon>Hexapoda</taxon>
        <taxon>Insecta</taxon>
        <taxon>Pterygota</taxon>
        <taxon>Neoptera</taxon>
        <taxon>Paraneoptera</taxon>
        <taxon>Hemiptera</taxon>
        <taxon>Auchenorrhyncha</taxon>
        <taxon>Fulgoroidea</taxon>
        <taxon>Delphacidae</taxon>
        <taxon>Criomorphinae</taxon>
        <taxon>Laodelphax</taxon>
    </lineage>
</organism>
<dbReference type="SUPFAM" id="SSF52087">
    <property type="entry name" value="CRAL/TRIO domain"/>
    <property type="match status" value="1"/>
</dbReference>
<reference evidence="3 4" key="1">
    <citation type="journal article" date="2017" name="Gigascience">
        <title>Genome sequence of the small brown planthopper, Laodelphax striatellus.</title>
        <authorList>
            <person name="Zhu J."/>
            <person name="Jiang F."/>
            <person name="Wang X."/>
            <person name="Yang P."/>
            <person name="Bao Y."/>
            <person name="Zhao W."/>
            <person name="Wang W."/>
            <person name="Lu H."/>
            <person name="Wang Q."/>
            <person name="Cui N."/>
            <person name="Li J."/>
            <person name="Chen X."/>
            <person name="Luo L."/>
            <person name="Yu J."/>
            <person name="Kang L."/>
            <person name="Cui F."/>
        </authorList>
    </citation>
    <scope>NUCLEOTIDE SEQUENCE [LARGE SCALE GENOMIC DNA]</scope>
    <source>
        <strain evidence="3">Lst14</strain>
    </source>
</reference>
<dbReference type="SMART" id="SM00516">
    <property type="entry name" value="SEC14"/>
    <property type="match status" value="1"/>
</dbReference>
<protein>
    <recommendedName>
        <fullName evidence="2">CRAL-TRIO domain-containing protein</fullName>
    </recommendedName>
</protein>
<dbReference type="InParanoid" id="A0A482WFB9"/>
<dbReference type="PANTHER" id="PTHR10174:SF213">
    <property type="entry name" value="CRAL-TRIO DOMAIN-CONTAINING PROTEIN"/>
    <property type="match status" value="1"/>
</dbReference>
<dbReference type="PROSITE" id="PS50191">
    <property type="entry name" value="CRAL_TRIO"/>
    <property type="match status" value="1"/>
</dbReference>